<dbReference type="InterPro" id="IPR016024">
    <property type="entry name" value="ARM-type_fold"/>
</dbReference>
<dbReference type="PANTHER" id="PTHR10292">
    <property type="entry name" value="CLATHRIN HEAVY CHAIN RELATED"/>
    <property type="match status" value="1"/>
</dbReference>
<accession>A0ABN8PEV1</accession>
<proteinExistence type="predicted"/>
<evidence type="ECO:0000313" key="4">
    <source>
        <dbReference type="EMBL" id="CAH3142465.1"/>
    </source>
</evidence>
<dbReference type="Pfam" id="PF13838">
    <property type="entry name" value="Clathrin_H_link"/>
    <property type="match status" value="1"/>
</dbReference>
<dbReference type="Gene3D" id="1.25.40.30">
    <property type="match status" value="1"/>
</dbReference>
<reference evidence="4 5" key="1">
    <citation type="submission" date="2022-05" db="EMBL/GenBank/DDBJ databases">
        <authorList>
            <consortium name="Genoscope - CEA"/>
            <person name="William W."/>
        </authorList>
    </citation>
    <scope>NUCLEOTIDE SEQUENCE [LARGE SCALE GENOMIC DNA]</scope>
</reference>
<dbReference type="InterPro" id="IPR012331">
    <property type="entry name" value="Clathrin_H-chain_linker"/>
</dbReference>
<evidence type="ECO:0000313" key="5">
    <source>
        <dbReference type="Proteomes" id="UP001159427"/>
    </source>
</evidence>
<sequence length="493" mass="56523">ELLNLSKTPEITKQDRFCVHKVCFEKLIDHHSTYRDLLYRIKAEYEECIEAIERGQREAVFLSGKLASTLMQPETISRNLKQRGDELELKIKLLKVLNQRNVQKCVMHVQSCCFAHKTNCFLALSLSSSSPLLEFPVNIETGAVLHQFHLFNRTGFLNVLLTRRLTCMSCIFVVLGFFFSSFLTWDHSRNGLRSYFLPSFTVEQLTNTAFLTKKLADLKSRVAVVKLEDKTRFVPKALKGQLLKRLREKEEIKEELLSKREKLKMKIMSIQLSMAVQVEVSKKDSALLLNVPFLLCFTFKTRPVVYRGAFGNIALALKQTNETMEKADEMCQETKDGPETVGDSQSSICILEEVDTIRTENAQLLEEKVALGQENNEVLSDPAKDREAEFILEYIENFFELFEEGKVEEAVLHAAHSPKGVLRTMETLKQFKEYDASHGDSSLFVAYWEALLPTVATGCNKPSEWETIECIKCLLDKNRVDLLTHWIAQDLVR</sequence>
<dbReference type="Proteomes" id="UP001159427">
    <property type="component" value="Unassembled WGS sequence"/>
</dbReference>
<evidence type="ECO:0000256" key="1">
    <source>
        <dbReference type="ARBA" id="ARBA00023054"/>
    </source>
</evidence>
<dbReference type="EMBL" id="CALNXI010000837">
    <property type="protein sequence ID" value="CAH3142465.1"/>
    <property type="molecule type" value="Genomic_DNA"/>
</dbReference>
<evidence type="ECO:0000259" key="3">
    <source>
        <dbReference type="Pfam" id="PF15739"/>
    </source>
</evidence>
<dbReference type="Pfam" id="PF15739">
    <property type="entry name" value="TSNAXIP1_N"/>
    <property type="match status" value="1"/>
</dbReference>
<dbReference type="SUPFAM" id="SSF48371">
    <property type="entry name" value="ARM repeat"/>
    <property type="match status" value="1"/>
</dbReference>
<organism evidence="4 5">
    <name type="scientific">Porites evermanni</name>
    <dbReference type="NCBI Taxonomy" id="104178"/>
    <lineage>
        <taxon>Eukaryota</taxon>
        <taxon>Metazoa</taxon>
        <taxon>Cnidaria</taxon>
        <taxon>Anthozoa</taxon>
        <taxon>Hexacorallia</taxon>
        <taxon>Scleractinia</taxon>
        <taxon>Fungiina</taxon>
        <taxon>Poritidae</taxon>
        <taxon>Porites</taxon>
    </lineage>
</organism>
<comment type="caution">
    <text evidence="4">The sequence shown here is derived from an EMBL/GenBank/DDBJ whole genome shotgun (WGS) entry which is preliminary data.</text>
</comment>
<feature type="non-terminal residue" evidence="4">
    <location>
        <position position="1"/>
    </location>
</feature>
<feature type="coiled-coil region" evidence="2">
    <location>
        <begin position="239"/>
        <end position="266"/>
    </location>
</feature>
<name>A0ABN8PEV1_9CNID</name>
<dbReference type="InterPro" id="IPR032755">
    <property type="entry name" value="TSNAXIP1_N"/>
</dbReference>
<protein>
    <recommendedName>
        <fullName evidence="3">Translin-associated factor X-interacting protein 1 N-terminal domain-containing protein</fullName>
    </recommendedName>
</protein>
<dbReference type="PANTHER" id="PTHR10292:SF11">
    <property type="entry name" value="CLATHRIN HEAVY CHAIN LINKER DOMAIN-CONTAINING PROTEIN 1"/>
    <property type="match status" value="1"/>
</dbReference>
<feature type="domain" description="Translin-associated factor X-interacting protein 1 N-terminal" evidence="3">
    <location>
        <begin position="2"/>
        <end position="101"/>
    </location>
</feature>
<gene>
    <name evidence="4" type="ORF">PEVE_00042488</name>
</gene>
<evidence type="ECO:0000256" key="2">
    <source>
        <dbReference type="SAM" id="Coils"/>
    </source>
</evidence>
<keyword evidence="5" id="KW-1185">Reference proteome</keyword>
<keyword evidence="1 2" id="KW-0175">Coiled coil</keyword>